<protein>
    <submittedName>
        <fullName evidence="2">Uncharacterized protein</fullName>
    </submittedName>
</protein>
<sequence length="70" mass="7525">MIEVREPHKRYGARKADGVRGPAGPDQRASPQVVPQKMTQTSDMTTQNAGNLGARPSFGLAAVRLAHRDA</sequence>
<accession>A0ABN3UBN6</accession>
<evidence type="ECO:0000313" key="2">
    <source>
        <dbReference type="EMBL" id="GAA2729425.1"/>
    </source>
</evidence>
<keyword evidence="3" id="KW-1185">Reference proteome</keyword>
<organism evidence="2 3">
    <name type="scientific">Actinocorallia aurantiaca</name>
    <dbReference type="NCBI Taxonomy" id="46204"/>
    <lineage>
        <taxon>Bacteria</taxon>
        <taxon>Bacillati</taxon>
        <taxon>Actinomycetota</taxon>
        <taxon>Actinomycetes</taxon>
        <taxon>Streptosporangiales</taxon>
        <taxon>Thermomonosporaceae</taxon>
        <taxon>Actinocorallia</taxon>
    </lineage>
</organism>
<comment type="caution">
    <text evidence="2">The sequence shown here is derived from an EMBL/GenBank/DDBJ whole genome shotgun (WGS) entry which is preliminary data.</text>
</comment>
<reference evidence="2 3" key="1">
    <citation type="journal article" date="2019" name="Int. J. Syst. Evol. Microbiol.">
        <title>The Global Catalogue of Microorganisms (GCM) 10K type strain sequencing project: providing services to taxonomists for standard genome sequencing and annotation.</title>
        <authorList>
            <consortium name="The Broad Institute Genomics Platform"/>
            <consortium name="The Broad Institute Genome Sequencing Center for Infectious Disease"/>
            <person name="Wu L."/>
            <person name="Ma J."/>
        </authorList>
    </citation>
    <scope>NUCLEOTIDE SEQUENCE [LARGE SCALE GENOMIC DNA]</scope>
    <source>
        <strain evidence="2 3">JCM 8201</strain>
    </source>
</reference>
<name>A0ABN3UBN6_9ACTN</name>
<evidence type="ECO:0000256" key="1">
    <source>
        <dbReference type="SAM" id="MobiDB-lite"/>
    </source>
</evidence>
<feature type="compositionally biased region" description="Polar residues" evidence="1">
    <location>
        <begin position="37"/>
        <end position="50"/>
    </location>
</feature>
<evidence type="ECO:0000313" key="3">
    <source>
        <dbReference type="Proteomes" id="UP001501842"/>
    </source>
</evidence>
<dbReference type="RefSeq" id="WP_344452042.1">
    <property type="nucleotide sequence ID" value="NZ_BAAATZ010000015.1"/>
</dbReference>
<dbReference type="Proteomes" id="UP001501842">
    <property type="component" value="Unassembled WGS sequence"/>
</dbReference>
<dbReference type="EMBL" id="BAAATZ010000015">
    <property type="protein sequence ID" value="GAA2729425.1"/>
    <property type="molecule type" value="Genomic_DNA"/>
</dbReference>
<gene>
    <name evidence="2" type="ORF">GCM10010439_39900</name>
</gene>
<feature type="region of interest" description="Disordered" evidence="1">
    <location>
        <begin position="1"/>
        <end position="53"/>
    </location>
</feature>
<proteinExistence type="predicted"/>